<dbReference type="OrthoDB" id="10285958at2759"/>
<organism evidence="1 2">
    <name type="scientific">Rhizopus oryzae</name>
    <name type="common">Mucormycosis agent</name>
    <name type="synonym">Rhizopus arrhizus var. delemar</name>
    <dbReference type="NCBI Taxonomy" id="64495"/>
    <lineage>
        <taxon>Eukaryota</taxon>
        <taxon>Fungi</taxon>
        <taxon>Fungi incertae sedis</taxon>
        <taxon>Mucoromycota</taxon>
        <taxon>Mucoromycotina</taxon>
        <taxon>Mucoromycetes</taxon>
        <taxon>Mucorales</taxon>
        <taxon>Mucorineae</taxon>
        <taxon>Rhizopodaceae</taxon>
        <taxon>Rhizopus</taxon>
    </lineage>
</organism>
<evidence type="ECO:0000313" key="2">
    <source>
        <dbReference type="Proteomes" id="UP000716291"/>
    </source>
</evidence>
<name>A0A9P6WU75_RHIOR</name>
<comment type="caution">
    <text evidence="1">The sequence shown here is derived from an EMBL/GenBank/DDBJ whole genome shotgun (WGS) entry which is preliminary data.</text>
</comment>
<proteinExistence type="predicted"/>
<gene>
    <name evidence="1" type="ORF">G6F64_014001</name>
</gene>
<dbReference type="Proteomes" id="UP000716291">
    <property type="component" value="Unassembled WGS sequence"/>
</dbReference>
<sequence>MSQTTFYPCNLCKRFVGATFATLQLHQIRGGCMLQFIQEHGAGELSLQNSTIEITPYDDEVNDADINIDVEVGMESMSNVSVGSVASSLDDSAVVYEYIGSSLQLSAVEKAAVELTRLADQHGVNRQDWWYDA</sequence>
<dbReference type="EMBL" id="JAANQT010006966">
    <property type="protein sequence ID" value="KAG1289866.1"/>
    <property type="molecule type" value="Genomic_DNA"/>
</dbReference>
<evidence type="ECO:0000313" key="1">
    <source>
        <dbReference type="EMBL" id="KAG1289866.1"/>
    </source>
</evidence>
<accession>A0A9P6WU75</accession>
<protein>
    <submittedName>
        <fullName evidence="1">Uncharacterized protein</fullName>
    </submittedName>
</protein>
<dbReference type="AlphaFoldDB" id="A0A9P6WU75"/>
<reference evidence="1" key="1">
    <citation type="journal article" date="2020" name="Microb. Genom.">
        <title>Genetic diversity of clinical and environmental Mucorales isolates obtained from an investigation of mucormycosis cases among solid organ transplant recipients.</title>
        <authorList>
            <person name="Nguyen M.H."/>
            <person name="Kaul D."/>
            <person name="Muto C."/>
            <person name="Cheng S.J."/>
            <person name="Richter R.A."/>
            <person name="Bruno V.M."/>
            <person name="Liu G."/>
            <person name="Beyhan S."/>
            <person name="Sundermann A.J."/>
            <person name="Mounaud S."/>
            <person name="Pasculle A.W."/>
            <person name="Nierman W.C."/>
            <person name="Driscoll E."/>
            <person name="Cumbie R."/>
            <person name="Clancy C.J."/>
            <person name="Dupont C.L."/>
        </authorList>
    </citation>
    <scope>NUCLEOTIDE SEQUENCE</scope>
    <source>
        <strain evidence="1">GL11</strain>
    </source>
</reference>
<keyword evidence="2" id="KW-1185">Reference proteome</keyword>